<keyword evidence="3" id="KW-1185">Reference proteome</keyword>
<dbReference type="Proteomes" id="UP000019140">
    <property type="component" value="Unassembled WGS sequence"/>
</dbReference>
<dbReference type="InterPro" id="IPR029068">
    <property type="entry name" value="Glyas_Bleomycin-R_OHBP_Dase"/>
</dbReference>
<dbReference type="EMBL" id="AZHX01000664">
    <property type="protein sequence ID" value="ETX06573.1"/>
    <property type="molecule type" value="Genomic_DNA"/>
</dbReference>
<protein>
    <recommendedName>
        <fullName evidence="1">Glyoxalase-like domain-containing protein</fullName>
    </recommendedName>
</protein>
<gene>
    <name evidence="2" type="ORF">ETSY2_16345</name>
</gene>
<feature type="domain" description="Glyoxalase-like" evidence="1">
    <location>
        <begin position="5"/>
        <end position="99"/>
    </location>
</feature>
<dbReference type="HOGENOM" id="CLU_100146_0_0_7"/>
<comment type="caution">
    <text evidence="2">The sequence shown here is derived from an EMBL/GenBank/DDBJ whole genome shotgun (WGS) entry which is preliminary data.</text>
</comment>
<dbReference type="AlphaFoldDB" id="W4M8Q3"/>
<organism evidence="2 3">
    <name type="scientific">Candidatus Entotheonella gemina</name>
    <dbReference type="NCBI Taxonomy" id="1429439"/>
    <lineage>
        <taxon>Bacteria</taxon>
        <taxon>Pseudomonadati</taxon>
        <taxon>Nitrospinota/Tectimicrobiota group</taxon>
        <taxon>Candidatus Tectimicrobiota</taxon>
        <taxon>Candidatus Entotheonellia</taxon>
        <taxon>Candidatus Entotheonellales</taxon>
        <taxon>Candidatus Entotheonellaceae</taxon>
        <taxon>Candidatus Entotheonella</taxon>
    </lineage>
</organism>
<sequence>MPFELDHVLICTHVDAPEADRLVNFGLTEGPSNVHPGQGTANRRFFFHNAMLECFWVHTPEEARNATTRPTHLWPRWQGRGGETSPFAICLRPQSPQTDIIPFPTWPYRPAYVPGPMVIHMGENASVVTEPLLFYNALGGRPDQSDSPPPLDHPMGFREVTSLRLHSPEPSPASPTLQDALQTGVFTLHTDTEYWIEVGFNQERQGKTMDFRPALPLVFCW</sequence>
<dbReference type="PATRIC" id="fig|1429439.4.peg.2779"/>
<evidence type="ECO:0000313" key="3">
    <source>
        <dbReference type="Proteomes" id="UP000019140"/>
    </source>
</evidence>
<evidence type="ECO:0000259" key="1">
    <source>
        <dbReference type="Pfam" id="PF13468"/>
    </source>
</evidence>
<reference evidence="2 3" key="1">
    <citation type="journal article" date="2014" name="Nature">
        <title>An environmental bacterial taxon with a large and distinct metabolic repertoire.</title>
        <authorList>
            <person name="Wilson M.C."/>
            <person name="Mori T."/>
            <person name="Ruckert C."/>
            <person name="Uria A.R."/>
            <person name="Helf M.J."/>
            <person name="Takada K."/>
            <person name="Gernert C."/>
            <person name="Steffens U.A."/>
            <person name="Heycke N."/>
            <person name="Schmitt S."/>
            <person name="Rinke C."/>
            <person name="Helfrich E.J."/>
            <person name="Brachmann A.O."/>
            <person name="Gurgui C."/>
            <person name="Wakimoto T."/>
            <person name="Kracht M."/>
            <person name="Crusemann M."/>
            <person name="Hentschel U."/>
            <person name="Abe I."/>
            <person name="Matsunaga S."/>
            <person name="Kalinowski J."/>
            <person name="Takeyama H."/>
            <person name="Piel J."/>
        </authorList>
    </citation>
    <scope>NUCLEOTIDE SEQUENCE [LARGE SCALE GENOMIC DNA]</scope>
    <source>
        <strain evidence="3">TSY2</strain>
    </source>
</reference>
<dbReference type="Pfam" id="PF13468">
    <property type="entry name" value="Glyoxalase_3"/>
    <property type="match status" value="1"/>
</dbReference>
<proteinExistence type="predicted"/>
<accession>W4M8Q3</accession>
<dbReference type="InterPro" id="IPR025870">
    <property type="entry name" value="Glyoxalase-like_dom"/>
</dbReference>
<name>W4M8Q3_9BACT</name>
<evidence type="ECO:0000313" key="2">
    <source>
        <dbReference type="EMBL" id="ETX06573.1"/>
    </source>
</evidence>
<dbReference type="Gene3D" id="3.10.180.10">
    <property type="entry name" value="2,3-Dihydroxybiphenyl 1,2-Dioxygenase, domain 1"/>
    <property type="match status" value="1"/>
</dbReference>